<feature type="compositionally biased region" description="Low complexity" evidence="1">
    <location>
        <begin position="65"/>
        <end position="83"/>
    </location>
</feature>
<dbReference type="AlphaFoldDB" id="A0A5N5QK24"/>
<gene>
    <name evidence="2" type="ORF">CTheo_4724</name>
</gene>
<protein>
    <submittedName>
        <fullName evidence="2">Uncharacterized protein</fullName>
    </submittedName>
</protein>
<proteinExistence type="predicted"/>
<evidence type="ECO:0000256" key="1">
    <source>
        <dbReference type="SAM" id="MobiDB-lite"/>
    </source>
</evidence>
<organism evidence="2 3">
    <name type="scientific">Ceratobasidium theobromae</name>
    <dbReference type="NCBI Taxonomy" id="1582974"/>
    <lineage>
        <taxon>Eukaryota</taxon>
        <taxon>Fungi</taxon>
        <taxon>Dikarya</taxon>
        <taxon>Basidiomycota</taxon>
        <taxon>Agaricomycotina</taxon>
        <taxon>Agaricomycetes</taxon>
        <taxon>Cantharellales</taxon>
        <taxon>Ceratobasidiaceae</taxon>
        <taxon>Ceratobasidium</taxon>
    </lineage>
</organism>
<feature type="region of interest" description="Disordered" evidence="1">
    <location>
        <begin position="1"/>
        <end position="31"/>
    </location>
</feature>
<reference evidence="2 3" key="1">
    <citation type="journal article" date="2019" name="Fungal Biol. Biotechnol.">
        <title>Draft genome sequence of fastidious pathogen Ceratobasidium theobromae, which causes vascular-streak dieback in Theobroma cacao.</title>
        <authorList>
            <person name="Ali S.S."/>
            <person name="Asman A."/>
            <person name="Shao J."/>
            <person name="Firmansyah A.P."/>
            <person name="Susilo A.W."/>
            <person name="Rosmana A."/>
            <person name="McMahon P."/>
            <person name="Junaid M."/>
            <person name="Guest D."/>
            <person name="Kheng T.Y."/>
            <person name="Meinhardt L.W."/>
            <person name="Bailey B.A."/>
        </authorList>
    </citation>
    <scope>NUCLEOTIDE SEQUENCE [LARGE SCALE GENOMIC DNA]</scope>
    <source>
        <strain evidence="2 3">CT2</strain>
    </source>
</reference>
<name>A0A5N5QK24_9AGAM</name>
<evidence type="ECO:0000313" key="2">
    <source>
        <dbReference type="EMBL" id="KAB5591821.1"/>
    </source>
</evidence>
<comment type="caution">
    <text evidence="2">The sequence shown here is derived from an EMBL/GenBank/DDBJ whole genome shotgun (WGS) entry which is preliminary data.</text>
</comment>
<sequence length="83" mass="8437">MSSRGSSQSTHQALPQQAPVPAPVGNFNHACSPRTNHTPLIASLRGRVGIQLEVVDEPEPASEHNAAGSGNQAGANGTAANDT</sequence>
<accession>A0A5N5QK24</accession>
<dbReference type="EMBL" id="SSOP01000087">
    <property type="protein sequence ID" value="KAB5591821.1"/>
    <property type="molecule type" value="Genomic_DNA"/>
</dbReference>
<feature type="region of interest" description="Disordered" evidence="1">
    <location>
        <begin position="56"/>
        <end position="83"/>
    </location>
</feature>
<keyword evidence="3" id="KW-1185">Reference proteome</keyword>
<evidence type="ECO:0000313" key="3">
    <source>
        <dbReference type="Proteomes" id="UP000383932"/>
    </source>
</evidence>
<feature type="compositionally biased region" description="Polar residues" evidence="1">
    <location>
        <begin position="1"/>
        <end position="14"/>
    </location>
</feature>
<dbReference type="Proteomes" id="UP000383932">
    <property type="component" value="Unassembled WGS sequence"/>
</dbReference>